<evidence type="ECO:0000256" key="5">
    <source>
        <dbReference type="ARBA" id="ARBA00023163"/>
    </source>
</evidence>
<dbReference type="PANTHER" id="PTHR35807:SF1">
    <property type="entry name" value="TRANSCRIPTIONAL REGULATOR REDD"/>
    <property type="match status" value="1"/>
</dbReference>
<dbReference type="PANTHER" id="PTHR35807">
    <property type="entry name" value="TRANSCRIPTIONAL REGULATOR REDD-RELATED"/>
    <property type="match status" value="1"/>
</dbReference>
<dbReference type="OrthoDB" id="581105at2"/>
<dbReference type="SMART" id="SM00862">
    <property type="entry name" value="Trans_reg_C"/>
    <property type="match status" value="1"/>
</dbReference>
<dbReference type="SUPFAM" id="SSF48452">
    <property type="entry name" value="TPR-like"/>
    <property type="match status" value="1"/>
</dbReference>
<dbReference type="EMBL" id="FOLM01000018">
    <property type="protein sequence ID" value="SFD53493.1"/>
    <property type="molecule type" value="Genomic_DNA"/>
</dbReference>
<proteinExistence type="inferred from homology"/>
<evidence type="ECO:0000313" key="9">
    <source>
        <dbReference type="EMBL" id="SFD53493.1"/>
    </source>
</evidence>
<keyword evidence="2" id="KW-0902">Two-component regulatory system</keyword>
<evidence type="ECO:0000259" key="8">
    <source>
        <dbReference type="PROSITE" id="PS51755"/>
    </source>
</evidence>
<dbReference type="STRING" id="910347.SAMN05421773_11837"/>
<dbReference type="SUPFAM" id="SSF52540">
    <property type="entry name" value="P-loop containing nucleoside triphosphate hydrolases"/>
    <property type="match status" value="1"/>
</dbReference>
<dbReference type="InterPro" id="IPR005158">
    <property type="entry name" value="BTAD"/>
</dbReference>
<reference evidence="9 10" key="1">
    <citation type="submission" date="2016-10" db="EMBL/GenBank/DDBJ databases">
        <authorList>
            <person name="de Groot N.N."/>
        </authorList>
    </citation>
    <scope>NUCLEOTIDE SEQUENCE [LARGE SCALE GENOMIC DNA]</scope>
    <source>
        <strain evidence="9 10">CGMCC 4.5739</strain>
    </source>
</reference>
<dbReference type="Proteomes" id="UP000199207">
    <property type="component" value="Unassembled WGS sequence"/>
</dbReference>
<feature type="DNA-binding region" description="OmpR/PhoB-type" evidence="6">
    <location>
        <begin position="1"/>
        <end position="105"/>
    </location>
</feature>
<protein>
    <submittedName>
        <fullName evidence="9">DNA-binding transcriptional activator of the SARP family</fullName>
    </submittedName>
</protein>
<dbReference type="RefSeq" id="WP_093841086.1">
    <property type="nucleotide sequence ID" value="NZ_FOLM01000018.1"/>
</dbReference>
<dbReference type="Gene3D" id="3.40.50.300">
    <property type="entry name" value="P-loop containing nucleotide triphosphate hydrolases"/>
    <property type="match status" value="1"/>
</dbReference>
<dbReference type="GO" id="GO:0000160">
    <property type="term" value="P:phosphorelay signal transduction system"/>
    <property type="evidence" value="ECO:0007669"/>
    <property type="project" value="UniProtKB-KW"/>
</dbReference>
<keyword evidence="4 6" id="KW-0238">DNA-binding</keyword>
<name>A0A1I1TB08_9ACTN</name>
<dbReference type="InterPro" id="IPR027417">
    <property type="entry name" value="P-loop_NTPase"/>
</dbReference>
<dbReference type="InterPro" id="IPR051677">
    <property type="entry name" value="AfsR-DnrI-RedD_regulator"/>
</dbReference>
<dbReference type="Pfam" id="PF13191">
    <property type="entry name" value="AAA_16"/>
    <property type="match status" value="1"/>
</dbReference>
<evidence type="ECO:0000256" key="7">
    <source>
        <dbReference type="SAM" id="MobiDB-lite"/>
    </source>
</evidence>
<keyword evidence="3" id="KW-0805">Transcription regulation</keyword>
<dbReference type="SUPFAM" id="SSF46894">
    <property type="entry name" value="C-terminal effector domain of the bipartite response regulators"/>
    <property type="match status" value="1"/>
</dbReference>
<keyword evidence="10" id="KW-1185">Reference proteome</keyword>
<dbReference type="GO" id="GO:0003677">
    <property type="term" value="F:DNA binding"/>
    <property type="evidence" value="ECO:0007669"/>
    <property type="project" value="UniProtKB-UniRule"/>
</dbReference>
<feature type="region of interest" description="Disordered" evidence="7">
    <location>
        <begin position="248"/>
        <end position="269"/>
    </location>
</feature>
<dbReference type="AlphaFoldDB" id="A0A1I1TB08"/>
<dbReference type="CDD" id="cd15831">
    <property type="entry name" value="BTAD"/>
    <property type="match status" value="1"/>
</dbReference>
<feature type="domain" description="OmpR/PhoB-type" evidence="8">
    <location>
        <begin position="1"/>
        <end position="105"/>
    </location>
</feature>
<dbReference type="SMART" id="SM01043">
    <property type="entry name" value="BTAD"/>
    <property type="match status" value="1"/>
</dbReference>
<gene>
    <name evidence="9" type="ORF">SAMN05421773_11837</name>
</gene>
<evidence type="ECO:0000256" key="1">
    <source>
        <dbReference type="ARBA" id="ARBA00005820"/>
    </source>
</evidence>
<dbReference type="GO" id="GO:0006355">
    <property type="term" value="P:regulation of DNA-templated transcription"/>
    <property type="evidence" value="ECO:0007669"/>
    <property type="project" value="InterPro"/>
</dbReference>
<evidence type="ECO:0000313" key="10">
    <source>
        <dbReference type="Proteomes" id="UP000199207"/>
    </source>
</evidence>
<organism evidence="9 10">
    <name type="scientific">Streptomyces aidingensis</name>
    <dbReference type="NCBI Taxonomy" id="910347"/>
    <lineage>
        <taxon>Bacteria</taxon>
        <taxon>Bacillati</taxon>
        <taxon>Actinomycetota</taxon>
        <taxon>Actinomycetes</taxon>
        <taxon>Kitasatosporales</taxon>
        <taxon>Streptomycetaceae</taxon>
        <taxon>Streptomyces</taxon>
    </lineage>
</organism>
<dbReference type="InterPro" id="IPR016032">
    <property type="entry name" value="Sig_transdc_resp-reg_C-effctor"/>
</dbReference>
<feature type="compositionally biased region" description="Low complexity" evidence="7">
    <location>
        <begin position="254"/>
        <end position="269"/>
    </location>
</feature>
<dbReference type="PROSITE" id="PS51755">
    <property type="entry name" value="OMPR_PHOB"/>
    <property type="match status" value="1"/>
</dbReference>
<dbReference type="Gene3D" id="1.25.40.10">
    <property type="entry name" value="Tetratricopeptide repeat domain"/>
    <property type="match status" value="1"/>
</dbReference>
<comment type="similarity">
    <text evidence="1">Belongs to the AfsR/DnrI/RedD regulatory family.</text>
</comment>
<evidence type="ECO:0000256" key="3">
    <source>
        <dbReference type="ARBA" id="ARBA00023015"/>
    </source>
</evidence>
<dbReference type="InterPro" id="IPR011990">
    <property type="entry name" value="TPR-like_helical_dom_sf"/>
</dbReference>
<evidence type="ECO:0000256" key="4">
    <source>
        <dbReference type="ARBA" id="ARBA00023125"/>
    </source>
</evidence>
<keyword evidence="5" id="KW-0804">Transcription</keyword>
<evidence type="ECO:0000256" key="2">
    <source>
        <dbReference type="ARBA" id="ARBA00023012"/>
    </source>
</evidence>
<dbReference type="Pfam" id="PF03704">
    <property type="entry name" value="BTAD"/>
    <property type="match status" value="1"/>
</dbReference>
<accession>A0A1I1TB08</accession>
<dbReference type="PRINTS" id="PR00364">
    <property type="entry name" value="DISEASERSIST"/>
</dbReference>
<dbReference type="InterPro" id="IPR041664">
    <property type="entry name" value="AAA_16"/>
</dbReference>
<dbReference type="Gene3D" id="1.10.10.10">
    <property type="entry name" value="Winged helix-like DNA-binding domain superfamily/Winged helix DNA-binding domain"/>
    <property type="match status" value="1"/>
</dbReference>
<evidence type="ECO:0000256" key="6">
    <source>
        <dbReference type="PROSITE-ProRule" id="PRU01091"/>
    </source>
</evidence>
<dbReference type="InterPro" id="IPR001867">
    <property type="entry name" value="OmpR/PhoB-type_DNA-bd"/>
</dbReference>
<dbReference type="InterPro" id="IPR036388">
    <property type="entry name" value="WH-like_DNA-bd_sf"/>
</dbReference>
<sequence>MTPVRFELLGPLRAFRADRPVGLGPAKQRLLLAALLLRRNELVTSAELAGVLWGEDPPASAAANLRTYAHGLRRALGGGGAWDGMPVTRGGYLLRVPPGGLDLDLFREAAARARQAMAAGDLARARSECDRALGLWRGRPLAGLPAHPPLPGWVARVEELRLAAEELYGEILLATGSPATAVQRMRVLLDRAPLRERAWAHLMLGLHRTGDSAGALEEYRRAWRVFVTDTGLEPGPQLVALRDDILHRRPQPAPRGAPGTAAPPRQLPPAARAFTGRTAELALLHSVLGPPADGAEVVTILAVTGMAGVGKTALALHWAHQVSAQFPDGQLYLDLHGYGPGGPLPPSAALAALLGSLGVRPAAVPPGAEERTALLRSVLTSRKALVVLDNARDADQVRPLLPGAGRSTVLVTSRDRLSGLVTREGARPLPLEVPAGEEARALLLGRLGADRPAPPPEAVTEIIAATGRLPLALSVVAARMATRPALRPAALAEELRAEDTRLDALAEGDVRGVFSWSYRALTPGAARLFRLLGLHPGPEVSVPAAGALAGSGPGAAGPWLRELSRLHLLDERAPGRYTVHGLLRCYARELLHAHEPGHARQAARERLYDHYLRHARAAALLLEPGPPSPASDRAGALAWFQAEYPVLLRVVRQAPDPSPGPLPGRPAGR</sequence>